<keyword evidence="1" id="KW-1133">Transmembrane helix</keyword>
<organism evidence="3 4">
    <name type="scientific">Nocardioides thalensis</name>
    <dbReference type="NCBI Taxonomy" id="1914755"/>
    <lineage>
        <taxon>Bacteria</taxon>
        <taxon>Bacillati</taxon>
        <taxon>Actinomycetota</taxon>
        <taxon>Actinomycetes</taxon>
        <taxon>Propionibacteriales</taxon>
        <taxon>Nocardioidaceae</taxon>
        <taxon>Nocardioides</taxon>
    </lineage>
</organism>
<gene>
    <name evidence="3" type="ORF">HNR19_002077</name>
</gene>
<dbReference type="InterPro" id="IPR009597">
    <property type="entry name" value="DUF1206"/>
</dbReference>
<feature type="domain" description="DUF1206" evidence="2">
    <location>
        <begin position="22"/>
        <end position="88"/>
    </location>
</feature>
<accession>A0A853C1Y5</accession>
<dbReference type="AlphaFoldDB" id="A0A853C1Y5"/>
<feature type="domain" description="DUF1206" evidence="2">
    <location>
        <begin position="106"/>
        <end position="169"/>
    </location>
</feature>
<comment type="caution">
    <text evidence="3">The sequence shown here is derived from an EMBL/GenBank/DDBJ whole genome shotgun (WGS) entry which is preliminary data.</text>
</comment>
<keyword evidence="4" id="KW-1185">Reference proteome</keyword>
<feature type="transmembrane region" description="Helical" evidence="1">
    <location>
        <begin position="106"/>
        <end position="125"/>
    </location>
</feature>
<evidence type="ECO:0000313" key="3">
    <source>
        <dbReference type="EMBL" id="NYJ01379.1"/>
    </source>
</evidence>
<dbReference type="RefSeq" id="WP_179667872.1">
    <property type="nucleotide sequence ID" value="NZ_JACCFP010000001.1"/>
</dbReference>
<dbReference type="Proteomes" id="UP000530424">
    <property type="component" value="Unassembled WGS sequence"/>
</dbReference>
<feature type="transmembrane region" description="Helical" evidence="1">
    <location>
        <begin position="239"/>
        <end position="260"/>
    </location>
</feature>
<evidence type="ECO:0000313" key="4">
    <source>
        <dbReference type="Proteomes" id="UP000530424"/>
    </source>
</evidence>
<evidence type="ECO:0000259" key="2">
    <source>
        <dbReference type="Pfam" id="PF06724"/>
    </source>
</evidence>
<feature type="domain" description="DUF1206" evidence="2">
    <location>
        <begin position="197"/>
        <end position="264"/>
    </location>
</feature>
<keyword evidence="1" id="KW-0472">Membrane</keyword>
<sequence length="268" mass="27349">MTAAADAREARDHPALEWPARFGMAAYGVVYALVGWLAGHLALGDREGGASGQGALHEIAEQPLGAVSLWLAAGGLAALAVWEACQAVGGHRSDEGVRRWGARAASAGRGTVFAVLAVLAVMTALGDSGGGGSDGLTADLMSMPLGPALVVALGVAIVGVGLGSAYKGLSGRWRKDLEVDGQTGTVGSLVTALARTGYVTRAAAFGVVGGLFVWAGLTHDADKSGGLDQAIVRLRDEPYGPWLLLVVAIGLACYGVYHVFRAWYLRGA</sequence>
<feature type="transmembrane region" description="Helical" evidence="1">
    <location>
        <begin position="63"/>
        <end position="85"/>
    </location>
</feature>
<dbReference type="EMBL" id="JACCFP010000001">
    <property type="protein sequence ID" value="NYJ01379.1"/>
    <property type="molecule type" value="Genomic_DNA"/>
</dbReference>
<dbReference type="Pfam" id="PF06724">
    <property type="entry name" value="DUF1206"/>
    <property type="match status" value="3"/>
</dbReference>
<name>A0A853C1Y5_9ACTN</name>
<proteinExistence type="predicted"/>
<feature type="transmembrane region" description="Helical" evidence="1">
    <location>
        <begin position="198"/>
        <end position="219"/>
    </location>
</feature>
<reference evidence="3 4" key="1">
    <citation type="submission" date="2020-07" db="EMBL/GenBank/DDBJ databases">
        <title>Sequencing the genomes of 1000 actinobacteria strains.</title>
        <authorList>
            <person name="Klenk H.-P."/>
        </authorList>
    </citation>
    <scope>NUCLEOTIDE SEQUENCE [LARGE SCALE GENOMIC DNA]</scope>
    <source>
        <strain evidence="3 4">DSM 103833</strain>
    </source>
</reference>
<feature type="transmembrane region" description="Helical" evidence="1">
    <location>
        <begin position="145"/>
        <end position="166"/>
    </location>
</feature>
<keyword evidence="1" id="KW-0812">Transmembrane</keyword>
<feature type="transmembrane region" description="Helical" evidence="1">
    <location>
        <begin position="21"/>
        <end position="43"/>
    </location>
</feature>
<evidence type="ECO:0000256" key="1">
    <source>
        <dbReference type="SAM" id="Phobius"/>
    </source>
</evidence>
<protein>
    <recommendedName>
        <fullName evidence="2">DUF1206 domain-containing protein</fullName>
    </recommendedName>
</protein>